<dbReference type="GO" id="GO:0005524">
    <property type="term" value="F:ATP binding"/>
    <property type="evidence" value="ECO:0007669"/>
    <property type="project" value="UniProtKB-KW"/>
</dbReference>
<name>A0A2G3AD48_CAPAN</name>
<evidence type="ECO:0000256" key="4">
    <source>
        <dbReference type="ARBA" id="ARBA00022741"/>
    </source>
</evidence>
<evidence type="ECO:0000256" key="8">
    <source>
        <dbReference type="ARBA" id="ARBA00048679"/>
    </source>
</evidence>
<evidence type="ECO:0000256" key="2">
    <source>
        <dbReference type="ARBA" id="ARBA00022527"/>
    </source>
</evidence>
<evidence type="ECO:0000256" key="6">
    <source>
        <dbReference type="ARBA" id="ARBA00022840"/>
    </source>
</evidence>
<comment type="catalytic activity">
    <reaction evidence="8">
        <text>L-seryl-[protein] + ATP = O-phospho-L-seryl-[protein] + ADP + H(+)</text>
        <dbReference type="Rhea" id="RHEA:17989"/>
        <dbReference type="Rhea" id="RHEA-COMP:9863"/>
        <dbReference type="Rhea" id="RHEA-COMP:11604"/>
        <dbReference type="ChEBI" id="CHEBI:15378"/>
        <dbReference type="ChEBI" id="CHEBI:29999"/>
        <dbReference type="ChEBI" id="CHEBI:30616"/>
        <dbReference type="ChEBI" id="CHEBI:83421"/>
        <dbReference type="ChEBI" id="CHEBI:456216"/>
        <dbReference type="EC" id="2.7.11.1"/>
    </reaction>
</comment>
<dbReference type="InterPro" id="IPR050588">
    <property type="entry name" value="WNK_Ser-Thr_kinase"/>
</dbReference>
<keyword evidence="2" id="KW-0723">Serine/threonine-protein kinase</keyword>
<gene>
    <name evidence="12" type="ORF">T459_00048</name>
</gene>
<keyword evidence="5 12" id="KW-0418">Kinase</keyword>
<comment type="catalytic activity">
    <reaction evidence="7">
        <text>L-threonyl-[protein] + ATP = O-phospho-L-threonyl-[protein] + ADP + H(+)</text>
        <dbReference type="Rhea" id="RHEA:46608"/>
        <dbReference type="Rhea" id="RHEA-COMP:11060"/>
        <dbReference type="Rhea" id="RHEA-COMP:11605"/>
        <dbReference type="ChEBI" id="CHEBI:15378"/>
        <dbReference type="ChEBI" id="CHEBI:30013"/>
        <dbReference type="ChEBI" id="CHEBI:30616"/>
        <dbReference type="ChEBI" id="CHEBI:61977"/>
        <dbReference type="ChEBI" id="CHEBI:456216"/>
        <dbReference type="EC" id="2.7.11.1"/>
    </reaction>
</comment>
<organism evidence="12 13">
    <name type="scientific">Capsicum annuum</name>
    <name type="common">Capsicum pepper</name>
    <dbReference type="NCBI Taxonomy" id="4072"/>
    <lineage>
        <taxon>Eukaryota</taxon>
        <taxon>Viridiplantae</taxon>
        <taxon>Streptophyta</taxon>
        <taxon>Embryophyta</taxon>
        <taxon>Tracheophyta</taxon>
        <taxon>Spermatophyta</taxon>
        <taxon>Magnoliopsida</taxon>
        <taxon>eudicotyledons</taxon>
        <taxon>Gunneridae</taxon>
        <taxon>Pentapetalae</taxon>
        <taxon>asterids</taxon>
        <taxon>lamiids</taxon>
        <taxon>Solanales</taxon>
        <taxon>Solanaceae</taxon>
        <taxon>Solanoideae</taxon>
        <taxon>Capsiceae</taxon>
        <taxon>Capsicum</taxon>
    </lineage>
</organism>
<evidence type="ECO:0000259" key="11">
    <source>
        <dbReference type="PROSITE" id="PS50011"/>
    </source>
</evidence>
<dbReference type="GO" id="GO:0005737">
    <property type="term" value="C:cytoplasm"/>
    <property type="evidence" value="ECO:0000318"/>
    <property type="project" value="GO_Central"/>
</dbReference>
<evidence type="ECO:0000313" key="12">
    <source>
        <dbReference type="EMBL" id="PHT92166.1"/>
    </source>
</evidence>
<keyword evidence="6" id="KW-0067">ATP-binding</keyword>
<dbReference type="Proteomes" id="UP000222542">
    <property type="component" value="Unassembled WGS sequence"/>
</dbReference>
<dbReference type="CDD" id="cd13983">
    <property type="entry name" value="STKc_WNK"/>
    <property type="match status" value="1"/>
</dbReference>
<dbReference type="EMBL" id="AYRZ02000001">
    <property type="protein sequence ID" value="PHT92166.1"/>
    <property type="molecule type" value="Genomic_DNA"/>
</dbReference>
<dbReference type="SMART" id="SM00220">
    <property type="entry name" value="S_TKc"/>
    <property type="match status" value="1"/>
</dbReference>
<feature type="coiled-coil region" evidence="9">
    <location>
        <begin position="543"/>
        <end position="570"/>
    </location>
</feature>
<dbReference type="PANTHER" id="PTHR13902">
    <property type="entry name" value="SERINE/THREONINE-PROTEIN KINASE WNK WITH NO LYSINE -RELATED"/>
    <property type="match status" value="1"/>
</dbReference>
<dbReference type="EC" id="2.7.11.1" evidence="1"/>
<feature type="transmembrane region" description="Helical" evidence="10">
    <location>
        <begin position="6"/>
        <end position="31"/>
    </location>
</feature>
<dbReference type="STRING" id="4072.A0A2G3AD48"/>
<evidence type="ECO:0000313" key="13">
    <source>
        <dbReference type="Proteomes" id="UP000222542"/>
    </source>
</evidence>
<dbReference type="InterPro" id="IPR000719">
    <property type="entry name" value="Prot_kinase_dom"/>
</dbReference>
<evidence type="ECO:0000256" key="3">
    <source>
        <dbReference type="ARBA" id="ARBA00022679"/>
    </source>
</evidence>
<reference evidence="12 13" key="1">
    <citation type="journal article" date="2014" name="Nat. Genet.">
        <title>Genome sequence of the hot pepper provides insights into the evolution of pungency in Capsicum species.</title>
        <authorList>
            <person name="Kim S."/>
            <person name="Park M."/>
            <person name="Yeom S.I."/>
            <person name="Kim Y.M."/>
            <person name="Lee J.M."/>
            <person name="Lee H.A."/>
            <person name="Seo E."/>
            <person name="Choi J."/>
            <person name="Cheong K."/>
            <person name="Kim K.T."/>
            <person name="Jung K."/>
            <person name="Lee G.W."/>
            <person name="Oh S.K."/>
            <person name="Bae C."/>
            <person name="Kim S.B."/>
            <person name="Lee H.Y."/>
            <person name="Kim S.Y."/>
            <person name="Kim M.S."/>
            <person name="Kang B.C."/>
            <person name="Jo Y.D."/>
            <person name="Yang H.B."/>
            <person name="Jeong H.J."/>
            <person name="Kang W.H."/>
            <person name="Kwon J.K."/>
            <person name="Shin C."/>
            <person name="Lim J.Y."/>
            <person name="Park J.H."/>
            <person name="Huh J.H."/>
            <person name="Kim J.S."/>
            <person name="Kim B.D."/>
            <person name="Cohen O."/>
            <person name="Paran I."/>
            <person name="Suh M.C."/>
            <person name="Lee S.B."/>
            <person name="Kim Y.K."/>
            <person name="Shin Y."/>
            <person name="Noh S.J."/>
            <person name="Park J."/>
            <person name="Seo Y.S."/>
            <person name="Kwon S.Y."/>
            <person name="Kim H.A."/>
            <person name="Park J.M."/>
            <person name="Kim H.J."/>
            <person name="Choi S.B."/>
            <person name="Bosland P.W."/>
            <person name="Reeves G."/>
            <person name="Jo S.H."/>
            <person name="Lee B.W."/>
            <person name="Cho H.T."/>
            <person name="Choi H.S."/>
            <person name="Lee M.S."/>
            <person name="Yu Y."/>
            <person name="Do Choi Y."/>
            <person name="Park B.S."/>
            <person name="van Deynze A."/>
            <person name="Ashrafi H."/>
            <person name="Hill T."/>
            <person name="Kim W.T."/>
            <person name="Pai H.S."/>
            <person name="Ahn H.K."/>
            <person name="Yeam I."/>
            <person name="Giovannoni J.J."/>
            <person name="Rose J.K."/>
            <person name="Sorensen I."/>
            <person name="Lee S.J."/>
            <person name="Kim R.W."/>
            <person name="Choi I.Y."/>
            <person name="Choi B.S."/>
            <person name="Lim J.S."/>
            <person name="Lee Y.H."/>
            <person name="Choi D."/>
        </authorList>
    </citation>
    <scope>NUCLEOTIDE SEQUENCE [LARGE SCALE GENOMIC DNA]</scope>
    <source>
        <strain evidence="13">cv. CM334</strain>
    </source>
</reference>
<keyword evidence="3" id="KW-0808">Transferase</keyword>
<reference evidence="12 13" key="2">
    <citation type="journal article" date="2017" name="Genome Biol.">
        <title>New reference genome sequences of hot pepper reveal the massive evolution of plant disease-resistance genes by retroduplication.</title>
        <authorList>
            <person name="Kim S."/>
            <person name="Park J."/>
            <person name="Yeom S.I."/>
            <person name="Kim Y.M."/>
            <person name="Seo E."/>
            <person name="Kim K.T."/>
            <person name="Kim M.S."/>
            <person name="Lee J.M."/>
            <person name="Cheong K."/>
            <person name="Shin H.S."/>
            <person name="Kim S.B."/>
            <person name="Han K."/>
            <person name="Lee J."/>
            <person name="Park M."/>
            <person name="Lee H.A."/>
            <person name="Lee H.Y."/>
            <person name="Lee Y."/>
            <person name="Oh S."/>
            <person name="Lee J.H."/>
            <person name="Choi E."/>
            <person name="Choi E."/>
            <person name="Lee S.E."/>
            <person name="Jeon J."/>
            <person name="Kim H."/>
            <person name="Choi G."/>
            <person name="Song H."/>
            <person name="Lee J."/>
            <person name="Lee S.C."/>
            <person name="Kwon J.K."/>
            <person name="Lee H.Y."/>
            <person name="Koo N."/>
            <person name="Hong Y."/>
            <person name="Kim R.W."/>
            <person name="Kang W.H."/>
            <person name="Huh J.H."/>
            <person name="Kang B.C."/>
            <person name="Yang T.J."/>
            <person name="Lee Y.H."/>
            <person name="Bennetzen J.L."/>
            <person name="Choi D."/>
        </authorList>
    </citation>
    <scope>NUCLEOTIDE SEQUENCE [LARGE SCALE GENOMIC DNA]</scope>
    <source>
        <strain evidence="13">cv. CM334</strain>
    </source>
</reference>
<dbReference type="Gene3D" id="1.10.510.10">
    <property type="entry name" value="Transferase(Phosphotransferase) domain 1"/>
    <property type="match status" value="1"/>
</dbReference>
<dbReference type="FunFam" id="3.30.200.20:FF:000075">
    <property type="entry name" value="Probable serine/threonine-protein kinase WNK1"/>
    <property type="match status" value="1"/>
</dbReference>
<keyword evidence="13" id="KW-1185">Reference proteome</keyword>
<proteinExistence type="predicted"/>
<dbReference type="InterPro" id="IPR011009">
    <property type="entry name" value="Kinase-like_dom_sf"/>
</dbReference>
<dbReference type="SUPFAM" id="SSF56112">
    <property type="entry name" value="Protein kinase-like (PK-like)"/>
    <property type="match status" value="1"/>
</dbReference>
<keyword evidence="10" id="KW-0472">Membrane</keyword>
<evidence type="ECO:0000256" key="7">
    <source>
        <dbReference type="ARBA" id="ARBA00047899"/>
    </source>
</evidence>
<keyword evidence="10" id="KW-1133">Transmembrane helix</keyword>
<sequence length="594" mass="67118">MMICDINFFFFHLCNFVGFGGIITFFLFLFFQYNEILGRGAFKTVYKAFDKIDGTEVAWNQICIDDAVQSPEYLERIHSEVHLLRMLKHENIMKLYSSWVDYVNKSINMITELFSSGSLRRYRRKHKTVDTKAIKHWSRQILQGLHYLHSHNPPVIHRDLKCDNIFINGNHGEVKLGDFGLATIMWQSTAHSVIGTPEFMAPELYDEEYNELVDIYSFGMCILELITCEYPYNECRNQAQIYKKVTSGIKPASLAKVTDAHVKEFVEKCLAPASIRLSAAELLEDPFLSSESLKSPPCDHLPLSNFVSEAQSLPKSIVMDVGLAQKLHSDMCIESKIGSHFSNLDFVRRNERNEFSLQGAKKDDRSIAFSLRIAEFTGRVRHVHFAFCIDVDTVMSIASEMAGELELSNNDAATIAELIADFIFKLSISQKYSFGSSAALNDSSNDTALMVEDHIPAEGSTSLNQGRTSASDVEYNNVLRTLGNESECVKGPNIHTLSNNKASVGDVVMSDCTKKSGISFDSLRNVVSNDFFTKFSSLSLTNAANDKNQLQDLKVELDAINVQYQQSCRELLRMRVEAIENARKKWTAKKRMCT</sequence>
<dbReference type="GO" id="GO:0004674">
    <property type="term" value="F:protein serine/threonine kinase activity"/>
    <property type="evidence" value="ECO:0000318"/>
    <property type="project" value="GO_Central"/>
</dbReference>
<evidence type="ECO:0000256" key="1">
    <source>
        <dbReference type="ARBA" id="ARBA00012513"/>
    </source>
</evidence>
<dbReference type="AlphaFoldDB" id="A0A2G3AD48"/>
<evidence type="ECO:0000256" key="5">
    <source>
        <dbReference type="ARBA" id="ARBA00022777"/>
    </source>
</evidence>
<feature type="domain" description="Protein kinase" evidence="11">
    <location>
        <begin position="31"/>
        <end position="288"/>
    </location>
</feature>
<keyword evidence="10" id="KW-0812">Transmembrane</keyword>
<dbReference type="PROSITE" id="PS00108">
    <property type="entry name" value="PROTEIN_KINASE_ST"/>
    <property type="match status" value="1"/>
</dbReference>
<dbReference type="GO" id="GO:0035556">
    <property type="term" value="P:intracellular signal transduction"/>
    <property type="evidence" value="ECO:0000318"/>
    <property type="project" value="GO_Central"/>
</dbReference>
<keyword evidence="9" id="KW-0175">Coiled coil</keyword>
<evidence type="ECO:0000256" key="10">
    <source>
        <dbReference type="SAM" id="Phobius"/>
    </source>
</evidence>
<evidence type="ECO:0000256" key="9">
    <source>
        <dbReference type="SAM" id="Coils"/>
    </source>
</evidence>
<protein>
    <recommendedName>
        <fullName evidence="1">non-specific serine/threonine protein kinase</fullName>
        <ecNumber evidence="1">2.7.11.1</ecNumber>
    </recommendedName>
</protein>
<dbReference type="Gene3D" id="3.30.200.20">
    <property type="entry name" value="Phosphorylase Kinase, domain 1"/>
    <property type="match status" value="1"/>
</dbReference>
<dbReference type="PROSITE" id="PS50011">
    <property type="entry name" value="PROTEIN_KINASE_DOM"/>
    <property type="match status" value="1"/>
</dbReference>
<dbReference type="InterPro" id="IPR008271">
    <property type="entry name" value="Ser/Thr_kinase_AS"/>
</dbReference>
<accession>A0A2G3AD48</accession>
<dbReference type="OMA" id="QHWFQEL"/>
<dbReference type="Gramene" id="PHT92166">
    <property type="protein sequence ID" value="PHT92166"/>
    <property type="gene ID" value="T459_00048"/>
</dbReference>
<comment type="caution">
    <text evidence="12">The sequence shown here is derived from an EMBL/GenBank/DDBJ whole genome shotgun (WGS) entry which is preliminary data.</text>
</comment>
<dbReference type="Pfam" id="PF00069">
    <property type="entry name" value="Pkinase"/>
    <property type="match status" value="1"/>
</dbReference>
<keyword evidence="4" id="KW-0547">Nucleotide-binding</keyword>
<dbReference type="FunFam" id="1.10.510.10:FF:000046">
    <property type="entry name" value="probable serine/threonine-protein kinase WNK9"/>
    <property type="match status" value="1"/>
</dbReference>